<comment type="catalytic activity">
    <reaction evidence="1">
        <text>ATP + protein L-histidine = ADP + protein N-phospho-L-histidine.</text>
        <dbReference type="EC" id="2.7.13.3"/>
    </reaction>
</comment>
<gene>
    <name evidence="11" type="primary">ypdA_13</name>
    <name evidence="11" type="ORF">BEH84_02077</name>
    <name evidence="12" type="ORF">BEI59_14880</name>
    <name evidence="13" type="ORF">BEI63_00390</name>
</gene>
<evidence type="ECO:0000256" key="5">
    <source>
        <dbReference type="ARBA" id="ARBA00022679"/>
    </source>
</evidence>
<dbReference type="OrthoDB" id="9809348at2"/>
<evidence type="ECO:0000313" key="11">
    <source>
        <dbReference type="EMBL" id="ODM11466.1"/>
    </source>
</evidence>
<dbReference type="CDD" id="cd06225">
    <property type="entry name" value="HAMP"/>
    <property type="match status" value="1"/>
</dbReference>
<dbReference type="Proteomes" id="UP000094271">
    <property type="component" value="Unassembled WGS sequence"/>
</dbReference>
<keyword evidence="15" id="KW-1185">Reference proteome</keyword>
<evidence type="ECO:0000313" key="13">
    <source>
        <dbReference type="EMBL" id="ODR61835.1"/>
    </source>
</evidence>
<keyword evidence="4" id="KW-0597">Phosphoprotein</keyword>
<dbReference type="Proteomes" id="UP000094869">
    <property type="component" value="Unassembled WGS sequence"/>
</dbReference>
<keyword evidence="8" id="KW-0472">Membrane</keyword>
<evidence type="ECO:0000313" key="14">
    <source>
        <dbReference type="Proteomes" id="UP000094271"/>
    </source>
</evidence>
<evidence type="ECO:0000256" key="8">
    <source>
        <dbReference type="SAM" id="Phobius"/>
    </source>
</evidence>
<dbReference type="RefSeq" id="WP_044967654.1">
    <property type="nucleotide sequence ID" value="NZ_DBFYTC010000256.1"/>
</dbReference>
<dbReference type="PATRIC" id="fig|1432052.3.peg.2283"/>
<dbReference type="EMBL" id="MEHA01000010">
    <property type="protein sequence ID" value="ODR50654.1"/>
    <property type="molecule type" value="Genomic_DNA"/>
</dbReference>
<feature type="domain" description="HAMP" evidence="10">
    <location>
        <begin position="314"/>
        <end position="369"/>
    </location>
</feature>
<dbReference type="SUPFAM" id="SSF55874">
    <property type="entry name" value="ATPase domain of HSP90 chaperone/DNA topoisomerase II/histidine kinase"/>
    <property type="match status" value="1"/>
</dbReference>
<evidence type="ECO:0000256" key="7">
    <source>
        <dbReference type="ARBA" id="ARBA00023012"/>
    </source>
</evidence>
<name>A0A1E3ATB0_9FIRM</name>
<dbReference type="Pfam" id="PF00672">
    <property type="entry name" value="HAMP"/>
    <property type="match status" value="1"/>
</dbReference>
<comment type="subcellular location">
    <subcellularLocation>
        <location evidence="2">Membrane</location>
    </subcellularLocation>
</comment>
<dbReference type="Pfam" id="PF06580">
    <property type="entry name" value="His_kinase"/>
    <property type="match status" value="1"/>
</dbReference>
<dbReference type="EMBL" id="MCGI01000002">
    <property type="protein sequence ID" value="ODM11466.1"/>
    <property type="molecule type" value="Genomic_DNA"/>
</dbReference>
<evidence type="ECO:0000313" key="12">
    <source>
        <dbReference type="EMBL" id="ODR50654.1"/>
    </source>
</evidence>
<dbReference type="GeneID" id="93305020"/>
<dbReference type="GO" id="GO:0016020">
    <property type="term" value="C:membrane"/>
    <property type="evidence" value="ECO:0007669"/>
    <property type="project" value="UniProtKB-SubCell"/>
</dbReference>
<keyword evidence="7" id="KW-0902">Two-component regulatory system</keyword>
<evidence type="ECO:0000256" key="4">
    <source>
        <dbReference type="ARBA" id="ARBA00022553"/>
    </source>
</evidence>
<evidence type="ECO:0000256" key="3">
    <source>
        <dbReference type="ARBA" id="ARBA00012438"/>
    </source>
</evidence>
<evidence type="ECO:0000256" key="6">
    <source>
        <dbReference type="ARBA" id="ARBA00022777"/>
    </source>
</evidence>
<evidence type="ECO:0000256" key="1">
    <source>
        <dbReference type="ARBA" id="ARBA00000085"/>
    </source>
</evidence>
<dbReference type="EC" id="2.7.13.3" evidence="3"/>
<feature type="transmembrane region" description="Helical" evidence="8">
    <location>
        <begin position="7"/>
        <end position="29"/>
    </location>
</feature>
<reference evidence="11 16" key="1">
    <citation type="submission" date="2016-07" db="EMBL/GenBank/DDBJ databases">
        <title>Characterization of isolates of Eisenbergiella tayi derived from blood cultures, using whole genome sequencing.</title>
        <authorList>
            <person name="Burdz T."/>
            <person name="Wiebe D."/>
            <person name="Huynh C."/>
            <person name="Bernard K."/>
        </authorList>
    </citation>
    <scope>NUCLEOTIDE SEQUENCE [LARGE SCALE GENOMIC DNA]</scope>
    <source>
        <strain evidence="11 16">NML 120489</strain>
    </source>
</reference>
<dbReference type="Gene3D" id="3.30.565.10">
    <property type="entry name" value="Histidine kinase-like ATPase, C-terminal domain"/>
    <property type="match status" value="1"/>
</dbReference>
<keyword evidence="8" id="KW-1133">Transmembrane helix</keyword>
<organism evidence="11 16">
    <name type="scientific">Eisenbergiella tayi</name>
    <dbReference type="NCBI Taxonomy" id="1432052"/>
    <lineage>
        <taxon>Bacteria</taxon>
        <taxon>Bacillati</taxon>
        <taxon>Bacillota</taxon>
        <taxon>Clostridia</taxon>
        <taxon>Lachnospirales</taxon>
        <taxon>Lachnospiraceae</taxon>
        <taxon>Eisenbergiella</taxon>
    </lineage>
</organism>
<dbReference type="EMBL" id="MEHD01000005">
    <property type="protein sequence ID" value="ODR61835.1"/>
    <property type="molecule type" value="Genomic_DNA"/>
</dbReference>
<dbReference type="InterPro" id="IPR003594">
    <property type="entry name" value="HATPase_dom"/>
</dbReference>
<dbReference type="AlphaFoldDB" id="A0A1E3ATB0"/>
<dbReference type="GO" id="GO:0000155">
    <property type="term" value="F:phosphorelay sensor kinase activity"/>
    <property type="evidence" value="ECO:0007669"/>
    <property type="project" value="InterPro"/>
</dbReference>
<dbReference type="InterPro" id="IPR005467">
    <property type="entry name" value="His_kinase_dom"/>
</dbReference>
<dbReference type="PANTHER" id="PTHR34220:SF7">
    <property type="entry name" value="SENSOR HISTIDINE KINASE YPDA"/>
    <property type="match status" value="1"/>
</dbReference>
<accession>A0A1E3ATB0</accession>
<protein>
    <recommendedName>
        <fullName evidence="3">histidine kinase</fullName>
        <ecNumber evidence="3">2.7.13.3</ecNumber>
    </recommendedName>
</protein>
<dbReference type="InterPro" id="IPR010559">
    <property type="entry name" value="Sig_transdc_His_kin_internal"/>
</dbReference>
<reference evidence="12 14" key="3">
    <citation type="submission" date="2016-08" db="EMBL/GenBank/DDBJ databases">
        <authorList>
            <person name="Seilhamer J.J."/>
        </authorList>
    </citation>
    <scope>NUCLEOTIDE SEQUENCE [LARGE SCALE GENOMIC DNA]</scope>
    <source>
        <strain evidence="12 14">NML150140-1</strain>
    </source>
</reference>
<sequence>MQNKRSISFQIIITVIISFAVLFLFFSVLTTELYYRNVTAIMQESQQHSITQLNESFDVFYQQLIYTLIQLSGDSTLKQYLTKVPEDNFEYYQMQRYVHDFLQTYIGFFPNSNVHLILYGENGQTYTTYNETLYLEETGILEEDFVKQAERNHRRLGVSYFHAGLTPYTENDEYMYIAHALYDPYRSKYYGTILIVIDETCFQNLYSDLIQDNNHFSVITEDGLVISDNKSELLNSVDTELLAIAQKNPSGIREYGGEKWIPSAVYNEYFNFHIIQLTKYSAITSKVFPSIIRILELCCIAQFIVIGFLVYLFQKITRPIHRLSIAMQNVSGKDLLLRPEPMQFTGCSEARLLGESFNEMFGKLEYYTKKLIQEQGARHTAELNSLQHQINPHFIYNTLTSIKYLSLAGQRDKVITGINSLTKLLRKTLGDIRETIPLKQELDLLQDYFQIQQLRYGDGIRLNMNIREECMNASVPKFFLQPLVENSIFHGFSTNNPNGTISIYATISNRLLKLEIMDNGVGIPPSILEHIMDVSVENNKDCLTRIGLKNIEDRIKMIYGPDYGLSITSTAGYGTQVVIYLPALYPEGEKNNEESAKDSHN</sequence>
<evidence type="ECO:0000256" key="2">
    <source>
        <dbReference type="ARBA" id="ARBA00004370"/>
    </source>
</evidence>
<evidence type="ECO:0000313" key="16">
    <source>
        <dbReference type="Proteomes" id="UP000095003"/>
    </source>
</evidence>
<keyword evidence="5 11" id="KW-0808">Transferase</keyword>
<dbReference type="Gene3D" id="6.10.340.10">
    <property type="match status" value="1"/>
</dbReference>
<dbReference type="InterPro" id="IPR050640">
    <property type="entry name" value="Bact_2-comp_sensor_kinase"/>
</dbReference>
<evidence type="ECO:0000313" key="15">
    <source>
        <dbReference type="Proteomes" id="UP000094869"/>
    </source>
</evidence>
<evidence type="ECO:0000259" key="9">
    <source>
        <dbReference type="PROSITE" id="PS50109"/>
    </source>
</evidence>
<keyword evidence="8" id="KW-0812">Transmembrane</keyword>
<reference evidence="13 15" key="2">
    <citation type="submission" date="2016-08" db="EMBL/GenBank/DDBJ databases">
        <title>Characterization of Isolates of Eisenbergiella tayi Derived from Blood Cultures, Using Whole Genome Sequencing.</title>
        <authorList>
            <person name="Bernier A.-M."/>
            <person name="Burdz T."/>
            <person name="Wiebe D."/>
            <person name="Bernard K."/>
        </authorList>
    </citation>
    <scope>NUCLEOTIDE SEQUENCE [LARGE SCALE GENOMIC DNA]</scope>
    <source>
        <strain evidence="13 15">NML120146</strain>
    </source>
</reference>
<keyword evidence="6 11" id="KW-0418">Kinase</keyword>
<dbReference type="InterPro" id="IPR036890">
    <property type="entry name" value="HATPase_C_sf"/>
</dbReference>
<dbReference type="PANTHER" id="PTHR34220">
    <property type="entry name" value="SENSOR HISTIDINE KINASE YPDA"/>
    <property type="match status" value="1"/>
</dbReference>
<feature type="transmembrane region" description="Helical" evidence="8">
    <location>
        <begin position="291"/>
        <end position="313"/>
    </location>
</feature>
<feature type="domain" description="Histidine kinase" evidence="9">
    <location>
        <begin position="390"/>
        <end position="585"/>
    </location>
</feature>
<dbReference type="InterPro" id="IPR003660">
    <property type="entry name" value="HAMP_dom"/>
</dbReference>
<comment type="caution">
    <text evidence="11">The sequence shown here is derived from an EMBL/GenBank/DDBJ whole genome shotgun (WGS) entry which is preliminary data.</text>
</comment>
<dbReference type="PROSITE" id="PS50885">
    <property type="entry name" value="HAMP"/>
    <property type="match status" value="1"/>
</dbReference>
<evidence type="ECO:0000259" key="10">
    <source>
        <dbReference type="PROSITE" id="PS50885"/>
    </source>
</evidence>
<dbReference type="Pfam" id="PF02518">
    <property type="entry name" value="HATPase_c"/>
    <property type="match status" value="1"/>
</dbReference>
<proteinExistence type="predicted"/>
<dbReference type="PROSITE" id="PS50109">
    <property type="entry name" value="HIS_KIN"/>
    <property type="match status" value="1"/>
</dbReference>
<dbReference type="Proteomes" id="UP000095003">
    <property type="component" value="Unassembled WGS sequence"/>
</dbReference>